<name>A0A0F8VDH9_9ZZZZ</name>
<dbReference type="AlphaFoldDB" id="A0A0F8VDH9"/>
<evidence type="ECO:0000313" key="2">
    <source>
        <dbReference type="EMBL" id="KKK42412.1"/>
    </source>
</evidence>
<evidence type="ECO:0000256" key="1">
    <source>
        <dbReference type="SAM" id="MobiDB-lite"/>
    </source>
</evidence>
<gene>
    <name evidence="2" type="ORF">LCGC14_1859530</name>
</gene>
<feature type="region of interest" description="Disordered" evidence="1">
    <location>
        <begin position="1"/>
        <end position="36"/>
    </location>
</feature>
<protein>
    <submittedName>
        <fullName evidence="2">Uncharacterized protein</fullName>
    </submittedName>
</protein>
<sequence>MDGEGNPKNAYTFDKKTIPQPEGITFSPDGTLCISS</sequence>
<dbReference type="EMBL" id="LAZR01070328">
    <property type="protein sequence ID" value="KKK42412.1"/>
    <property type="molecule type" value="Genomic_DNA"/>
</dbReference>
<accession>A0A0F8VDH9</accession>
<comment type="caution">
    <text evidence="2">The sequence shown here is derived from an EMBL/GenBank/DDBJ whole genome shotgun (WGS) entry which is preliminary data.</text>
</comment>
<proteinExistence type="predicted"/>
<reference evidence="2" key="1">
    <citation type="journal article" date="2015" name="Nature">
        <title>Complex archaea that bridge the gap between prokaryotes and eukaryotes.</title>
        <authorList>
            <person name="Spang A."/>
            <person name="Saw J.H."/>
            <person name="Jorgensen S.L."/>
            <person name="Zaremba-Niedzwiedzka K."/>
            <person name="Martijn J."/>
            <person name="Lind A.E."/>
            <person name="van Eijk R."/>
            <person name="Schleper C."/>
            <person name="Guy L."/>
            <person name="Ettema T.J."/>
        </authorList>
    </citation>
    <scope>NUCLEOTIDE SEQUENCE</scope>
</reference>
<organism evidence="2">
    <name type="scientific">marine sediment metagenome</name>
    <dbReference type="NCBI Taxonomy" id="412755"/>
    <lineage>
        <taxon>unclassified sequences</taxon>
        <taxon>metagenomes</taxon>
        <taxon>ecological metagenomes</taxon>
    </lineage>
</organism>